<organism evidence="1 2">
    <name type="scientific">Trichoderma harzianum CBS 226.95</name>
    <dbReference type="NCBI Taxonomy" id="983964"/>
    <lineage>
        <taxon>Eukaryota</taxon>
        <taxon>Fungi</taxon>
        <taxon>Dikarya</taxon>
        <taxon>Ascomycota</taxon>
        <taxon>Pezizomycotina</taxon>
        <taxon>Sordariomycetes</taxon>
        <taxon>Hypocreomycetidae</taxon>
        <taxon>Hypocreales</taxon>
        <taxon>Hypocreaceae</taxon>
        <taxon>Trichoderma</taxon>
    </lineage>
</organism>
<protein>
    <submittedName>
        <fullName evidence="1">Uncharacterized protein</fullName>
    </submittedName>
</protein>
<name>A0A2T4ALX1_TRIHA</name>
<dbReference type="Proteomes" id="UP000241690">
    <property type="component" value="Unassembled WGS sequence"/>
</dbReference>
<evidence type="ECO:0000313" key="2">
    <source>
        <dbReference type="Proteomes" id="UP000241690"/>
    </source>
</evidence>
<dbReference type="RefSeq" id="XP_024777762.1">
    <property type="nucleotide sequence ID" value="XM_024921265.1"/>
</dbReference>
<sequence length="168" mass="19373">MTLKRRQQGGTTATLRHSGTFCGRVRPGDGLGWASFDPSRQNSAKYLSLVGYSRRYFHANLPPRSLACKKRNSMMNPVPYLYLYQDRYLTNTRTHLVRLCPRAKKGAGGGQVKFHLRPKLPRQHFEQYEYVLLKNRERKEWEYAGAPLVGCMYQVLLGTEQRFGRGTS</sequence>
<accession>A0A2T4ALX1</accession>
<gene>
    <name evidence="1" type="ORF">M431DRAFT_548599</name>
</gene>
<dbReference type="EMBL" id="KZ679677">
    <property type="protein sequence ID" value="PTB58085.1"/>
    <property type="molecule type" value="Genomic_DNA"/>
</dbReference>
<dbReference type="GeneID" id="36629845"/>
<keyword evidence="2" id="KW-1185">Reference proteome</keyword>
<proteinExistence type="predicted"/>
<evidence type="ECO:0000313" key="1">
    <source>
        <dbReference type="EMBL" id="PTB58085.1"/>
    </source>
</evidence>
<dbReference type="AlphaFoldDB" id="A0A2T4ALX1"/>
<reference evidence="1 2" key="1">
    <citation type="submission" date="2016-07" db="EMBL/GenBank/DDBJ databases">
        <title>Multiple horizontal gene transfer events from other fungi enriched the ability of initially mycotrophic Trichoderma (Ascomycota) to feed on dead plant biomass.</title>
        <authorList>
            <consortium name="DOE Joint Genome Institute"/>
            <person name="Aerts A."/>
            <person name="Atanasova L."/>
            <person name="Chenthamara K."/>
            <person name="Zhang J."/>
            <person name="Grujic M."/>
            <person name="Henrissat B."/>
            <person name="Kuo A."/>
            <person name="Salamov A."/>
            <person name="Lipzen A."/>
            <person name="Labutti K."/>
            <person name="Barry K."/>
            <person name="Miao Y."/>
            <person name="Rahimi M.J."/>
            <person name="Shen Q."/>
            <person name="Grigoriev I.V."/>
            <person name="Kubicek C.P."/>
            <person name="Druzhinina I.S."/>
        </authorList>
    </citation>
    <scope>NUCLEOTIDE SEQUENCE [LARGE SCALE GENOMIC DNA]</scope>
    <source>
        <strain evidence="1 2">CBS 226.95</strain>
    </source>
</reference>